<keyword evidence="3" id="KW-1185">Reference proteome</keyword>
<dbReference type="Proteomes" id="UP000466442">
    <property type="component" value="Linkage Group LG16"/>
</dbReference>
<dbReference type="OrthoDB" id="10049911at2759"/>
<feature type="region of interest" description="Disordered" evidence="1">
    <location>
        <begin position="298"/>
        <end position="337"/>
    </location>
</feature>
<organism evidence="2 3">
    <name type="scientific">Apolygus lucorum</name>
    <name type="common">Small green plant bug</name>
    <name type="synonym">Lygocoris lucorum</name>
    <dbReference type="NCBI Taxonomy" id="248454"/>
    <lineage>
        <taxon>Eukaryota</taxon>
        <taxon>Metazoa</taxon>
        <taxon>Ecdysozoa</taxon>
        <taxon>Arthropoda</taxon>
        <taxon>Hexapoda</taxon>
        <taxon>Insecta</taxon>
        <taxon>Pterygota</taxon>
        <taxon>Neoptera</taxon>
        <taxon>Paraneoptera</taxon>
        <taxon>Hemiptera</taxon>
        <taxon>Heteroptera</taxon>
        <taxon>Panheteroptera</taxon>
        <taxon>Cimicomorpha</taxon>
        <taxon>Miridae</taxon>
        <taxon>Mirini</taxon>
        <taxon>Apolygus</taxon>
    </lineage>
</organism>
<dbReference type="InterPro" id="IPR036397">
    <property type="entry name" value="RNaseH_sf"/>
</dbReference>
<dbReference type="Pfam" id="PF01359">
    <property type="entry name" value="Transposase_1"/>
    <property type="match status" value="1"/>
</dbReference>
<dbReference type="InterPro" id="IPR052709">
    <property type="entry name" value="Transposase-MT_Hybrid"/>
</dbReference>
<gene>
    <name evidence="2" type="ORF">GE061_007789</name>
</gene>
<reference evidence="2" key="1">
    <citation type="journal article" date="2021" name="Mol. Ecol. Resour.">
        <title>Apolygus lucorum genome provides insights into omnivorousness and mesophyll feeding.</title>
        <authorList>
            <person name="Liu Y."/>
            <person name="Liu H."/>
            <person name="Wang H."/>
            <person name="Huang T."/>
            <person name="Liu B."/>
            <person name="Yang B."/>
            <person name="Yin L."/>
            <person name="Li B."/>
            <person name="Zhang Y."/>
            <person name="Zhang S."/>
            <person name="Jiang F."/>
            <person name="Zhang X."/>
            <person name="Ren Y."/>
            <person name="Wang B."/>
            <person name="Wang S."/>
            <person name="Lu Y."/>
            <person name="Wu K."/>
            <person name="Fan W."/>
            <person name="Wang G."/>
        </authorList>
    </citation>
    <scope>NUCLEOTIDE SEQUENCE</scope>
    <source>
        <strain evidence="2">12Hb</strain>
    </source>
</reference>
<sequence>MGDWGLHLECVKEMIPFFHAAGHFNYAKSTHLYYQDMQNLRAKMTSDEFHKFTTQGNFTIRRSDKFWSGIWSDMTIEQVLMRAMKTYGGLTHGRGITDSVLSRWTVEMLCLQQICEQVELYTEVRSGTSEQHVDMRPSRVTRDNADVKKLKVWLSEHDPFQDNKELMSLSTGQIASDQVNCHTARDIGIACMKKVEGQTFDCIKLKRKDKVTTLASTASTAKIGKKKVTIDPLTLFQRVCLAKQSDKDLEDLFTYELSPYPISLFSEEGMRKGKKSALYDAAFTPIEREVNFGREATEEHADQDYGATTVGDGPPLQGRVGNLENQPDRTPGNSYSHQVLTHHSSTLSTDLECPTGSPLCERCLQTAWDRIRQGRQRVENEPHDRRPRTSKTQENINEIRRLIEGDRHFTVREISEELGISFGSVQSIIKTDLGFTKIAARWVPRLLSDEQKNERVRISQLLLQRFQEEGTDFLHKIVTCDETWVHHYTPSNKRSSEEWRKKGEMAPVKAKARLSAGKVLATVFWDCRGVLLIDFLHERRTINAEYYCGLLHQVRQAYRTKRRDCPIREVLLLHDNARPHTAALTREKLEEMHWTTVEHPPYSPDLSPCDYHMFGPLKEALGGERFQTDEEVETFVCNWLRTRPSTFFKTGIEKLPNRWEKCITLEGDYVEK</sequence>
<dbReference type="GO" id="GO:0003676">
    <property type="term" value="F:nucleic acid binding"/>
    <property type="evidence" value="ECO:0007669"/>
    <property type="project" value="InterPro"/>
</dbReference>
<protein>
    <submittedName>
        <fullName evidence="2">Uncharacterized protein</fullName>
    </submittedName>
</protein>
<evidence type="ECO:0000256" key="1">
    <source>
        <dbReference type="SAM" id="MobiDB-lite"/>
    </source>
</evidence>
<dbReference type="PANTHER" id="PTHR46060">
    <property type="entry name" value="MARINER MOS1 TRANSPOSASE-LIKE PROTEIN"/>
    <property type="match status" value="1"/>
</dbReference>
<accession>A0A8S9WMS3</accession>
<evidence type="ECO:0000313" key="3">
    <source>
        <dbReference type="Proteomes" id="UP000466442"/>
    </source>
</evidence>
<dbReference type="Gene3D" id="3.30.420.10">
    <property type="entry name" value="Ribonuclease H-like superfamily/Ribonuclease H"/>
    <property type="match status" value="1"/>
</dbReference>
<dbReference type="PANTHER" id="PTHR46060:SF1">
    <property type="entry name" value="MARINER MOS1 TRANSPOSASE-LIKE PROTEIN"/>
    <property type="match status" value="1"/>
</dbReference>
<dbReference type="EMBL" id="WIXP02000016">
    <property type="protein sequence ID" value="KAF6198043.1"/>
    <property type="molecule type" value="Genomic_DNA"/>
</dbReference>
<comment type="caution">
    <text evidence="2">The sequence shown here is derived from an EMBL/GenBank/DDBJ whole genome shotgun (WGS) entry which is preliminary data.</text>
</comment>
<evidence type="ECO:0000313" key="2">
    <source>
        <dbReference type="EMBL" id="KAF6198043.1"/>
    </source>
</evidence>
<dbReference type="InterPro" id="IPR001888">
    <property type="entry name" value="Transposase_1"/>
</dbReference>
<dbReference type="AlphaFoldDB" id="A0A8S9WMS3"/>
<proteinExistence type="predicted"/>
<name>A0A8S9WMS3_APOLU</name>